<dbReference type="SUPFAM" id="SSF57440">
    <property type="entry name" value="Kringle-like"/>
    <property type="match status" value="1"/>
</dbReference>
<dbReference type="CDD" id="cd01099">
    <property type="entry name" value="PAN_AP_HGF"/>
    <property type="match status" value="1"/>
</dbReference>
<reference evidence="5" key="1">
    <citation type="submission" date="2025-08" db="UniProtKB">
        <authorList>
            <consortium name="Ensembl"/>
        </authorList>
    </citation>
    <scope>IDENTIFICATION</scope>
</reference>
<dbReference type="Pfam" id="PF00024">
    <property type="entry name" value="PAN_1"/>
    <property type="match status" value="1"/>
</dbReference>
<evidence type="ECO:0000313" key="5">
    <source>
        <dbReference type="Ensembl" id="ENSJHYP00000004115.1"/>
    </source>
</evidence>
<keyword evidence="1 3" id="KW-0420">Kringle</keyword>
<keyword evidence="2" id="KW-1015">Disulfide bond</keyword>
<dbReference type="AlphaFoldDB" id="A0A8C5IGQ7"/>
<dbReference type="Proteomes" id="UP000694408">
    <property type="component" value="Unplaced"/>
</dbReference>
<evidence type="ECO:0000256" key="2">
    <source>
        <dbReference type="ARBA" id="ARBA00023157"/>
    </source>
</evidence>
<organism evidence="5 6">
    <name type="scientific">Junco hyemalis</name>
    <name type="common">Dark-eyed junco</name>
    <dbReference type="NCBI Taxonomy" id="40217"/>
    <lineage>
        <taxon>Eukaryota</taxon>
        <taxon>Metazoa</taxon>
        <taxon>Chordata</taxon>
        <taxon>Craniata</taxon>
        <taxon>Vertebrata</taxon>
        <taxon>Euteleostomi</taxon>
        <taxon>Archelosauria</taxon>
        <taxon>Archosauria</taxon>
        <taxon>Dinosauria</taxon>
        <taxon>Saurischia</taxon>
        <taxon>Theropoda</taxon>
        <taxon>Coelurosauria</taxon>
        <taxon>Aves</taxon>
        <taxon>Neognathae</taxon>
        <taxon>Neoaves</taxon>
        <taxon>Telluraves</taxon>
        <taxon>Australaves</taxon>
        <taxon>Passeriformes</taxon>
        <taxon>Passerellidae</taxon>
        <taxon>Junco</taxon>
    </lineage>
</organism>
<dbReference type="InterPro" id="IPR038178">
    <property type="entry name" value="Kringle_sf"/>
</dbReference>
<dbReference type="FunFam" id="3.50.4.10:FF:000027">
    <property type="entry name" value="Plasminogen"/>
    <property type="match status" value="1"/>
</dbReference>
<dbReference type="InterPro" id="IPR003609">
    <property type="entry name" value="Pan_app"/>
</dbReference>
<dbReference type="Gene3D" id="2.40.20.10">
    <property type="entry name" value="Plasminogen Kringle 4"/>
    <property type="match status" value="1"/>
</dbReference>
<dbReference type="Ensembl" id="ENSJHYT00000005075.1">
    <property type="protein sequence ID" value="ENSJHYP00000004115.1"/>
    <property type="gene ID" value="ENSJHYG00000003422.1"/>
</dbReference>
<protein>
    <recommendedName>
        <fullName evidence="4">Kringle domain-containing protein</fullName>
    </recommendedName>
</protein>
<keyword evidence="6" id="KW-1185">Reference proteome</keyword>
<dbReference type="PROSITE" id="PS50070">
    <property type="entry name" value="KRINGLE_2"/>
    <property type="match status" value="1"/>
</dbReference>
<dbReference type="SMART" id="SM00130">
    <property type="entry name" value="KR"/>
    <property type="match status" value="1"/>
</dbReference>
<accession>A0A8C5IGQ7</accession>
<sequence length="225" mass="26375">MSHKRRKCLHISQYPIEIIEPDLVIHPIQGCFHSYTVAGGAQHRRMINLILLPLKGDILDDYSRTDGVWILTRKKQFYETNDEKECADKCEAERNFTCRAFLFTRKKLQCLTLAENAKMTLTFASTDTVLYEKIIYLMQCKRGIGTDYRGTEAKTQRGIPCQKWAEKIPHKPKYVPIYISFCCSEPFPSFLIFIYIYRFIVQVIKSCCQVTFKNRFIFICLVILQ</sequence>
<name>A0A8C5IGQ7_JUNHY</name>
<reference evidence="5" key="2">
    <citation type="submission" date="2025-09" db="UniProtKB">
        <authorList>
            <consortium name="Ensembl"/>
        </authorList>
    </citation>
    <scope>IDENTIFICATION</scope>
</reference>
<comment type="caution">
    <text evidence="3">Lacks conserved residue(s) required for the propagation of feature annotation.</text>
</comment>
<evidence type="ECO:0000313" key="6">
    <source>
        <dbReference type="Proteomes" id="UP000694408"/>
    </source>
</evidence>
<dbReference type="SMART" id="SM00473">
    <property type="entry name" value="PAN_AP"/>
    <property type="match status" value="1"/>
</dbReference>
<dbReference type="Gene3D" id="3.50.4.10">
    <property type="entry name" value="Hepatocyte Growth Factor"/>
    <property type="match status" value="1"/>
</dbReference>
<feature type="domain" description="Kringle" evidence="4">
    <location>
        <begin position="139"/>
        <end position="176"/>
    </location>
</feature>
<dbReference type="InterPro" id="IPR000001">
    <property type="entry name" value="Kringle"/>
</dbReference>
<proteinExistence type="predicted"/>
<dbReference type="SUPFAM" id="SSF57414">
    <property type="entry name" value="Hairpin loop containing domain-like"/>
    <property type="match status" value="1"/>
</dbReference>
<dbReference type="InterPro" id="IPR013806">
    <property type="entry name" value="Kringle-like"/>
</dbReference>
<evidence type="ECO:0000256" key="1">
    <source>
        <dbReference type="ARBA" id="ARBA00022572"/>
    </source>
</evidence>
<evidence type="ECO:0000259" key="4">
    <source>
        <dbReference type="PROSITE" id="PS50070"/>
    </source>
</evidence>
<evidence type="ECO:0000256" key="3">
    <source>
        <dbReference type="PROSITE-ProRule" id="PRU00121"/>
    </source>
</evidence>